<organism evidence="2 3">
    <name type="scientific">Mortierella alpina</name>
    <name type="common">Oleaginous fungus</name>
    <name type="synonym">Mortierella renispora</name>
    <dbReference type="NCBI Taxonomy" id="64518"/>
    <lineage>
        <taxon>Eukaryota</taxon>
        <taxon>Fungi</taxon>
        <taxon>Fungi incertae sedis</taxon>
        <taxon>Mucoromycota</taxon>
        <taxon>Mortierellomycotina</taxon>
        <taxon>Mortierellomycetes</taxon>
        <taxon>Mortierellales</taxon>
        <taxon>Mortierellaceae</taxon>
        <taxon>Mortierella</taxon>
    </lineage>
</organism>
<feature type="region of interest" description="Disordered" evidence="1">
    <location>
        <begin position="191"/>
        <end position="229"/>
    </location>
</feature>
<sequence>MIVPRLGGCETHDQQFLQGAEDVTYSAAMVYGLAGATLATAPQDSVVKALEVGPIIVSVAQLAIGFWMAQNVARMAGLDPSEPAVKSTIYMTLAGEVDSARDLNRLRARAMQGEVPRELLQRMDRHSAEVLVIKGPGQEPMGPSSLWAKVPVLGNVFAFSDQWLGGNRVGKDVKFVFCPEVQRGEEEALEIEHAAETDETLKEGADEDGHEQEQGQVEDPAQVDNKLEL</sequence>
<dbReference type="OrthoDB" id="2432893at2759"/>
<accession>A0A9P6LXX4</accession>
<proteinExistence type="predicted"/>
<evidence type="ECO:0000256" key="1">
    <source>
        <dbReference type="SAM" id="MobiDB-lite"/>
    </source>
</evidence>
<dbReference type="Proteomes" id="UP000738359">
    <property type="component" value="Unassembled WGS sequence"/>
</dbReference>
<dbReference type="AlphaFoldDB" id="A0A9P6LXX4"/>
<reference evidence="2" key="1">
    <citation type="journal article" date="2020" name="Fungal Divers.">
        <title>Resolving the Mortierellaceae phylogeny through synthesis of multi-gene phylogenetics and phylogenomics.</title>
        <authorList>
            <person name="Vandepol N."/>
            <person name="Liber J."/>
            <person name="Desiro A."/>
            <person name="Na H."/>
            <person name="Kennedy M."/>
            <person name="Barry K."/>
            <person name="Grigoriev I.V."/>
            <person name="Miller A.N."/>
            <person name="O'Donnell K."/>
            <person name="Stajich J.E."/>
            <person name="Bonito G."/>
        </authorList>
    </citation>
    <scope>NUCLEOTIDE SEQUENCE</scope>
    <source>
        <strain evidence="2">CK1249</strain>
    </source>
</reference>
<evidence type="ECO:0000313" key="2">
    <source>
        <dbReference type="EMBL" id="KAF9949758.1"/>
    </source>
</evidence>
<name>A0A9P6LXX4_MORAP</name>
<protein>
    <submittedName>
        <fullName evidence="2">Uncharacterized protein</fullName>
    </submittedName>
</protein>
<dbReference type="EMBL" id="JAAAHY010001376">
    <property type="protein sequence ID" value="KAF9949758.1"/>
    <property type="molecule type" value="Genomic_DNA"/>
</dbReference>
<feature type="compositionally biased region" description="Basic and acidic residues" evidence="1">
    <location>
        <begin position="191"/>
        <end position="204"/>
    </location>
</feature>
<keyword evidence="3" id="KW-1185">Reference proteome</keyword>
<comment type="caution">
    <text evidence="2">The sequence shown here is derived from an EMBL/GenBank/DDBJ whole genome shotgun (WGS) entry which is preliminary data.</text>
</comment>
<evidence type="ECO:0000313" key="3">
    <source>
        <dbReference type="Proteomes" id="UP000738359"/>
    </source>
</evidence>
<gene>
    <name evidence="2" type="ORF">BGZ70_001642</name>
</gene>